<feature type="region of interest" description="Disordered" evidence="1">
    <location>
        <begin position="1"/>
        <end position="60"/>
    </location>
</feature>
<sequence>SLLAMMDEDHTSARRTAEDRWRQPRKATVAPRGDYDDVAPNEGTEQTNPNTAGVDTGSVSHDADGDFLVCGGEGLGFSEQERSHAIEAFGARGKESERAGRPAAIRHS</sequence>
<organism evidence="2 3">
    <name type="scientific">Plutella xylostella</name>
    <name type="common">Diamondback moth</name>
    <name type="synonym">Plutella maculipennis</name>
    <dbReference type="NCBI Taxonomy" id="51655"/>
    <lineage>
        <taxon>Eukaryota</taxon>
        <taxon>Metazoa</taxon>
        <taxon>Ecdysozoa</taxon>
        <taxon>Arthropoda</taxon>
        <taxon>Hexapoda</taxon>
        <taxon>Insecta</taxon>
        <taxon>Pterygota</taxon>
        <taxon>Neoptera</taxon>
        <taxon>Endopterygota</taxon>
        <taxon>Lepidoptera</taxon>
        <taxon>Glossata</taxon>
        <taxon>Ditrysia</taxon>
        <taxon>Yponomeutoidea</taxon>
        <taxon>Plutellidae</taxon>
        <taxon>Plutella</taxon>
    </lineage>
</organism>
<feature type="compositionally biased region" description="Basic and acidic residues" evidence="1">
    <location>
        <begin position="7"/>
        <end position="22"/>
    </location>
</feature>
<name>A0ABQ7R4U4_PLUXY</name>
<gene>
    <name evidence="2" type="ORF">JYU34_001778</name>
</gene>
<reference evidence="2 3" key="1">
    <citation type="submission" date="2021-06" db="EMBL/GenBank/DDBJ databases">
        <title>A haploid diamondback moth (Plutella xylostella L.) genome assembly resolves 31 chromosomes and identifies a diamide resistance mutation.</title>
        <authorList>
            <person name="Ward C.M."/>
            <person name="Perry K.D."/>
            <person name="Baker G."/>
            <person name="Powis K."/>
            <person name="Heckel D.G."/>
            <person name="Baxter S.W."/>
        </authorList>
    </citation>
    <scope>NUCLEOTIDE SEQUENCE [LARGE SCALE GENOMIC DNA]</scope>
    <source>
        <strain evidence="2 3">LV</strain>
        <tissue evidence="2">Single pupa</tissue>
    </source>
</reference>
<protein>
    <submittedName>
        <fullName evidence="2">Uncharacterized protein</fullName>
    </submittedName>
</protein>
<evidence type="ECO:0000313" key="2">
    <source>
        <dbReference type="EMBL" id="KAG7312301.1"/>
    </source>
</evidence>
<evidence type="ECO:0000313" key="3">
    <source>
        <dbReference type="Proteomes" id="UP000823941"/>
    </source>
</evidence>
<dbReference type="Proteomes" id="UP000823941">
    <property type="component" value="Chromosome 3"/>
</dbReference>
<dbReference type="EMBL" id="JAHIBW010000003">
    <property type="protein sequence ID" value="KAG7312301.1"/>
    <property type="molecule type" value="Genomic_DNA"/>
</dbReference>
<evidence type="ECO:0000256" key="1">
    <source>
        <dbReference type="SAM" id="MobiDB-lite"/>
    </source>
</evidence>
<feature type="compositionally biased region" description="Polar residues" evidence="1">
    <location>
        <begin position="43"/>
        <end position="59"/>
    </location>
</feature>
<feature type="non-terminal residue" evidence="2">
    <location>
        <position position="1"/>
    </location>
</feature>
<comment type="caution">
    <text evidence="2">The sequence shown here is derived from an EMBL/GenBank/DDBJ whole genome shotgun (WGS) entry which is preliminary data.</text>
</comment>
<accession>A0ABQ7R4U4</accession>
<feature type="region of interest" description="Disordered" evidence="1">
    <location>
        <begin position="87"/>
        <end position="108"/>
    </location>
</feature>
<proteinExistence type="predicted"/>
<keyword evidence="3" id="KW-1185">Reference proteome</keyword>